<feature type="compositionally biased region" description="Acidic residues" evidence="9">
    <location>
        <begin position="427"/>
        <end position="436"/>
    </location>
</feature>
<dbReference type="PANTHER" id="PTHR32507">
    <property type="entry name" value="NA(+)/H(+) ANTIPORTER 1"/>
    <property type="match status" value="1"/>
</dbReference>
<feature type="domain" description="Cation/H+ exchanger transmembrane" evidence="11">
    <location>
        <begin position="22"/>
        <end position="397"/>
    </location>
</feature>
<dbReference type="NCBIfam" id="NF003716">
    <property type="entry name" value="PRK05326.1-3"/>
    <property type="match status" value="1"/>
</dbReference>
<reference evidence="12 13" key="1">
    <citation type="submission" date="2019-02" db="EMBL/GenBank/DDBJ databases">
        <title>Deep-cultivation of Planctomycetes and their phenomic and genomic characterization uncovers novel biology.</title>
        <authorList>
            <person name="Wiegand S."/>
            <person name="Jogler M."/>
            <person name="Boedeker C."/>
            <person name="Pinto D."/>
            <person name="Vollmers J."/>
            <person name="Rivas-Marin E."/>
            <person name="Kohn T."/>
            <person name="Peeters S.H."/>
            <person name="Heuer A."/>
            <person name="Rast P."/>
            <person name="Oberbeckmann S."/>
            <person name="Bunk B."/>
            <person name="Jeske O."/>
            <person name="Meyerdierks A."/>
            <person name="Storesund J.E."/>
            <person name="Kallscheuer N."/>
            <person name="Luecker S."/>
            <person name="Lage O.M."/>
            <person name="Pohl T."/>
            <person name="Merkel B.J."/>
            <person name="Hornburger P."/>
            <person name="Mueller R.-W."/>
            <person name="Bruemmer F."/>
            <person name="Labrenz M."/>
            <person name="Spormann A.M."/>
            <person name="Op den Camp H."/>
            <person name="Overmann J."/>
            <person name="Amann R."/>
            <person name="Jetten M.S.M."/>
            <person name="Mascher T."/>
            <person name="Medema M.H."/>
            <person name="Devos D.P."/>
            <person name="Kaster A.-K."/>
            <person name="Ovreas L."/>
            <person name="Rohde M."/>
            <person name="Galperin M.Y."/>
            <person name="Jogler C."/>
        </authorList>
    </citation>
    <scope>NUCLEOTIDE SEQUENCE [LARGE SCALE GENOMIC DNA]</scope>
    <source>
        <strain evidence="12 13">Pan216</strain>
    </source>
</reference>
<evidence type="ECO:0000313" key="13">
    <source>
        <dbReference type="Proteomes" id="UP000317093"/>
    </source>
</evidence>
<evidence type="ECO:0000313" key="12">
    <source>
        <dbReference type="EMBL" id="QDU59280.1"/>
    </source>
</evidence>
<feature type="transmembrane region" description="Helical" evidence="10">
    <location>
        <begin position="95"/>
        <end position="116"/>
    </location>
</feature>
<keyword evidence="5 10" id="KW-0812">Transmembrane</keyword>
<dbReference type="InterPro" id="IPR006153">
    <property type="entry name" value="Cation/H_exchanger_TM"/>
</dbReference>
<evidence type="ECO:0000256" key="9">
    <source>
        <dbReference type="SAM" id="MobiDB-lite"/>
    </source>
</evidence>
<keyword evidence="7" id="KW-0406">Ion transport</keyword>
<dbReference type="RefSeq" id="WP_145253352.1">
    <property type="nucleotide sequence ID" value="NZ_CP036279.1"/>
</dbReference>
<feature type="transmembrane region" description="Helical" evidence="10">
    <location>
        <begin position="343"/>
        <end position="361"/>
    </location>
</feature>
<evidence type="ECO:0000256" key="8">
    <source>
        <dbReference type="ARBA" id="ARBA00023136"/>
    </source>
</evidence>
<feature type="transmembrane region" description="Helical" evidence="10">
    <location>
        <begin position="38"/>
        <end position="58"/>
    </location>
</feature>
<gene>
    <name evidence="12" type="primary">nhaP_1</name>
    <name evidence="12" type="ORF">Pan216_01080</name>
</gene>
<dbReference type="GO" id="GO:0005886">
    <property type="term" value="C:plasma membrane"/>
    <property type="evidence" value="ECO:0007669"/>
    <property type="project" value="UniProtKB-SubCell"/>
</dbReference>
<feature type="transmembrane region" description="Helical" evidence="10">
    <location>
        <begin position="64"/>
        <end position="83"/>
    </location>
</feature>
<sequence length="436" mass="46542">MQLPSVLNTEHLLFAGSILLIVAVLASQLSAKWGVPALLIFLGIGVLAGSDGIGGIPFEDAKLAQGLGILALVLILFSGGLNTDWRSIVPVIRPGLILATGGVLLSTFLVGIFAYLVCGIGLLDGFLLGAMISSTDAAAVFAVLRSRGVPLRPELASLIEFESGSNDPMAVFLTNALIGLQFAVGASFAGSLLSLIPSFFIQMIVGSLCGWGAGHLIVFLLRRFPLAIEELYPTLSVGLALLTYAGVTLINGNGFLAVYLAGIVVGNHSFEQRRQLMSWHEYLAWFMQIVMFLTLGLLVFPSEMPPLIGQAIVLSAFLMFVSRPASVFACLPTKRFTTNEKIMVSWGGLRGAVPIIMATYAKVEGLPIADYLLHAIFFIVVTSVLLQGTTLSFMAQWLQIAQPQRQPLPPTPTSLLAGETSLTPPREDDEDEVVIT</sequence>
<dbReference type="NCBIfam" id="NF003715">
    <property type="entry name" value="PRK05326.1-2"/>
    <property type="match status" value="1"/>
</dbReference>
<dbReference type="KEGG" id="knv:Pan216_01080"/>
<accession>A0A518AX71</accession>
<feature type="transmembrane region" description="Helical" evidence="10">
    <location>
        <begin position="373"/>
        <end position="395"/>
    </location>
</feature>
<dbReference type="Proteomes" id="UP000317093">
    <property type="component" value="Chromosome"/>
</dbReference>
<evidence type="ECO:0000256" key="7">
    <source>
        <dbReference type="ARBA" id="ARBA00023065"/>
    </source>
</evidence>
<keyword evidence="6 10" id="KW-1133">Transmembrane helix</keyword>
<evidence type="ECO:0000256" key="5">
    <source>
        <dbReference type="ARBA" id="ARBA00022692"/>
    </source>
</evidence>
<proteinExistence type="predicted"/>
<name>A0A518AX71_9BACT</name>
<dbReference type="GO" id="GO:1902600">
    <property type="term" value="P:proton transmembrane transport"/>
    <property type="evidence" value="ECO:0007669"/>
    <property type="project" value="InterPro"/>
</dbReference>
<feature type="transmembrane region" description="Helical" evidence="10">
    <location>
        <begin position="282"/>
        <end position="301"/>
    </location>
</feature>
<dbReference type="EMBL" id="CP036279">
    <property type="protein sequence ID" value="QDU59280.1"/>
    <property type="molecule type" value="Genomic_DNA"/>
</dbReference>
<protein>
    <submittedName>
        <fullName evidence="12">K(+)/H(+) antiporter NhaP</fullName>
    </submittedName>
</protein>
<comment type="subcellular location">
    <subcellularLocation>
        <location evidence="1">Cell membrane</location>
        <topology evidence="1">Multi-pass membrane protein</topology>
    </subcellularLocation>
</comment>
<evidence type="ECO:0000256" key="4">
    <source>
        <dbReference type="ARBA" id="ARBA00022475"/>
    </source>
</evidence>
<evidence type="ECO:0000256" key="1">
    <source>
        <dbReference type="ARBA" id="ARBA00004651"/>
    </source>
</evidence>
<evidence type="ECO:0000256" key="3">
    <source>
        <dbReference type="ARBA" id="ARBA00022449"/>
    </source>
</evidence>
<evidence type="ECO:0000259" key="11">
    <source>
        <dbReference type="Pfam" id="PF00999"/>
    </source>
</evidence>
<dbReference type="Pfam" id="PF00999">
    <property type="entry name" value="Na_H_Exchanger"/>
    <property type="match status" value="1"/>
</dbReference>
<dbReference type="Gene3D" id="1.20.1530.20">
    <property type="match status" value="1"/>
</dbReference>
<evidence type="ECO:0000256" key="2">
    <source>
        <dbReference type="ARBA" id="ARBA00022448"/>
    </source>
</evidence>
<evidence type="ECO:0000256" key="6">
    <source>
        <dbReference type="ARBA" id="ARBA00022989"/>
    </source>
</evidence>
<dbReference type="AlphaFoldDB" id="A0A518AX71"/>
<feature type="transmembrane region" description="Helical" evidence="10">
    <location>
        <begin position="199"/>
        <end position="219"/>
    </location>
</feature>
<feature type="transmembrane region" description="Helical" evidence="10">
    <location>
        <begin position="170"/>
        <end position="193"/>
    </location>
</feature>
<organism evidence="12 13">
    <name type="scientific">Kolteria novifilia</name>
    <dbReference type="NCBI Taxonomy" id="2527975"/>
    <lineage>
        <taxon>Bacteria</taxon>
        <taxon>Pseudomonadati</taxon>
        <taxon>Planctomycetota</taxon>
        <taxon>Planctomycetia</taxon>
        <taxon>Kolteriales</taxon>
        <taxon>Kolteriaceae</taxon>
        <taxon>Kolteria</taxon>
    </lineage>
</organism>
<keyword evidence="4" id="KW-1003">Cell membrane</keyword>
<keyword evidence="13" id="KW-1185">Reference proteome</keyword>
<dbReference type="GO" id="GO:0015297">
    <property type="term" value="F:antiporter activity"/>
    <property type="evidence" value="ECO:0007669"/>
    <property type="project" value="UniProtKB-KW"/>
</dbReference>
<keyword evidence="2" id="KW-0813">Transport</keyword>
<feature type="transmembrane region" description="Helical" evidence="10">
    <location>
        <begin position="307"/>
        <end position="331"/>
    </location>
</feature>
<feature type="transmembrane region" description="Helical" evidence="10">
    <location>
        <begin position="12"/>
        <end position="31"/>
    </location>
</feature>
<dbReference type="OrthoDB" id="9810759at2"/>
<feature type="transmembrane region" description="Helical" evidence="10">
    <location>
        <begin position="122"/>
        <end position="144"/>
    </location>
</feature>
<keyword evidence="8 10" id="KW-0472">Membrane</keyword>
<keyword evidence="3" id="KW-0050">Antiport</keyword>
<evidence type="ECO:0000256" key="10">
    <source>
        <dbReference type="SAM" id="Phobius"/>
    </source>
</evidence>
<feature type="region of interest" description="Disordered" evidence="9">
    <location>
        <begin position="408"/>
        <end position="436"/>
    </location>
</feature>
<dbReference type="PANTHER" id="PTHR32507:SF7">
    <property type="entry name" value="K(+)_H(+) ANTIPORTER NHAP2"/>
    <property type="match status" value="1"/>
</dbReference>
<dbReference type="InterPro" id="IPR038770">
    <property type="entry name" value="Na+/solute_symporter_sf"/>
</dbReference>